<evidence type="ECO:0000313" key="3">
    <source>
        <dbReference type="Proteomes" id="UP000515135"/>
    </source>
</evidence>
<protein>
    <submittedName>
        <fullName evidence="4">Gigasin-6-like</fullName>
    </submittedName>
</protein>
<dbReference type="RefSeq" id="XP_019640020.1">
    <property type="nucleotide sequence ID" value="XM_019784461.1"/>
</dbReference>
<gene>
    <name evidence="4" type="primary">LOC109481841</name>
</gene>
<feature type="domain" description="Beta-lactamase-related" evidence="2">
    <location>
        <begin position="31"/>
        <end position="377"/>
    </location>
</feature>
<dbReference type="PANTHER" id="PTHR46825:SF15">
    <property type="entry name" value="BETA-LACTAMASE-RELATED DOMAIN-CONTAINING PROTEIN"/>
    <property type="match status" value="1"/>
</dbReference>
<dbReference type="InterPro" id="IPR050491">
    <property type="entry name" value="AmpC-like"/>
</dbReference>
<dbReference type="PANTHER" id="PTHR46825">
    <property type="entry name" value="D-ALANYL-D-ALANINE-CARBOXYPEPTIDASE/ENDOPEPTIDASE AMPH"/>
    <property type="match status" value="1"/>
</dbReference>
<dbReference type="SUPFAM" id="SSF56601">
    <property type="entry name" value="beta-lactamase/transpeptidase-like"/>
    <property type="match status" value="1"/>
</dbReference>
<dbReference type="Proteomes" id="UP000515135">
    <property type="component" value="Unplaced"/>
</dbReference>
<organism evidence="3 4">
    <name type="scientific">Branchiostoma belcheri</name>
    <name type="common">Amphioxus</name>
    <dbReference type="NCBI Taxonomy" id="7741"/>
    <lineage>
        <taxon>Eukaryota</taxon>
        <taxon>Metazoa</taxon>
        <taxon>Chordata</taxon>
        <taxon>Cephalochordata</taxon>
        <taxon>Leptocardii</taxon>
        <taxon>Amphioxiformes</taxon>
        <taxon>Branchiostomatidae</taxon>
        <taxon>Branchiostoma</taxon>
    </lineage>
</organism>
<dbReference type="GeneID" id="109481841"/>
<feature type="signal peptide" evidence="1">
    <location>
        <begin position="1"/>
        <end position="27"/>
    </location>
</feature>
<name>A0A6P4ZFM6_BRABE</name>
<feature type="chain" id="PRO_5028446368" evidence="1">
    <location>
        <begin position="28"/>
        <end position="430"/>
    </location>
</feature>
<keyword evidence="3" id="KW-1185">Reference proteome</keyword>
<accession>A0A6P4ZFM6</accession>
<dbReference type="Pfam" id="PF00144">
    <property type="entry name" value="Beta-lactamase"/>
    <property type="match status" value="1"/>
</dbReference>
<dbReference type="InterPro" id="IPR001466">
    <property type="entry name" value="Beta-lactam-related"/>
</dbReference>
<proteinExistence type="predicted"/>
<evidence type="ECO:0000259" key="2">
    <source>
        <dbReference type="Pfam" id="PF00144"/>
    </source>
</evidence>
<dbReference type="Gene3D" id="3.40.710.10">
    <property type="entry name" value="DD-peptidase/beta-lactamase superfamily"/>
    <property type="match status" value="1"/>
</dbReference>
<reference evidence="4" key="1">
    <citation type="submission" date="2025-08" db="UniProtKB">
        <authorList>
            <consortium name="RefSeq"/>
        </authorList>
    </citation>
    <scope>IDENTIFICATION</scope>
    <source>
        <tissue evidence="4">Gonad</tissue>
    </source>
</reference>
<dbReference type="InterPro" id="IPR012338">
    <property type="entry name" value="Beta-lactam/transpept-like"/>
</dbReference>
<evidence type="ECO:0000313" key="4">
    <source>
        <dbReference type="RefSeq" id="XP_019640020.1"/>
    </source>
</evidence>
<dbReference type="AlphaFoldDB" id="A0A6P4ZFM6"/>
<dbReference type="KEGG" id="bbel:109481841"/>
<keyword evidence="1" id="KW-0732">Signal</keyword>
<sequence length="430" mass="47710">MWTPRSALLLLFRVAVLFCTANGGCEGFVQLDKFVEEVMDCKGIPGLALAVVYGADTETRWYGLRDVRHNLPVDRHTLFPIGSLTKAFTSALVAHVLGDRDNVSWDTPVRKILGDTFEMPDRFQTHDLCLRDILAHKVGLEEYTPFQLMGLNLTGEQLESRVRHFDERLPFRSEFSYSNLMYGLAGHVLERLTNDTWADALRKRLTGPLGMADTHTARAVLEEGEGRGNLAQGYLVDPLQGASLALDQEQLRAVTDAGVSAGGVVSTTGDMARWMRFHLKGGKTPEGVRLVRKRLLQETHAPQMAITSGTFPREGRYRPDSAVDDTVPAYSMGWVTGTYRGYRRLVHGGTLASYNSLLTLFPSENIGIFTASNGVAQFQSDVHWSIHNYISDFGLGEIPWLNSSTICQQRHRRHAGSHAGKTVLLVAILP</sequence>
<evidence type="ECO:0000256" key="1">
    <source>
        <dbReference type="SAM" id="SignalP"/>
    </source>
</evidence>
<dbReference type="OrthoDB" id="5946976at2759"/>